<reference evidence="3" key="1">
    <citation type="submission" date="2015-05" db="EMBL/GenBank/DDBJ databases">
        <title>Permanent draft genome of Rhodopirellula islandicus K833.</title>
        <authorList>
            <person name="Kizina J."/>
            <person name="Richter M."/>
            <person name="Glockner F.O."/>
            <person name="Harder J."/>
        </authorList>
    </citation>
    <scope>NUCLEOTIDE SEQUENCE [LARGE SCALE GENOMIC DNA]</scope>
    <source>
        <strain evidence="3">K833</strain>
    </source>
</reference>
<keyword evidence="4" id="KW-1185">Reference proteome</keyword>
<evidence type="ECO:0000256" key="1">
    <source>
        <dbReference type="ARBA" id="ARBA00008791"/>
    </source>
</evidence>
<comment type="caution">
    <text evidence="3">The sequence shown here is derived from an EMBL/GenBank/DDBJ whole genome shotgun (WGS) entry which is preliminary data.</text>
</comment>
<dbReference type="InterPro" id="IPR006015">
    <property type="entry name" value="Universal_stress_UspA"/>
</dbReference>
<dbReference type="CDD" id="cd00293">
    <property type="entry name" value="USP-like"/>
    <property type="match status" value="2"/>
</dbReference>
<evidence type="ECO:0000313" key="3">
    <source>
        <dbReference type="EMBL" id="KLU07466.1"/>
    </source>
</evidence>
<dbReference type="PANTHER" id="PTHR43010">
    <property type="entry name" value="UNIVERSAL STRESS PROTEIN SLR1230"/>
    <property type="match status" value="1"/>
</dbReference>
<dbReference type="InterPro" id="IPR006016">
    <property type="entry name" value="UspA"/>
</dbReference>
<dbReference type="PATRIC" id="fig|595434.4.peg.527"/>
<dbReference type="PRINTS" id="PR01438">
    <property type="entry name" value="UNVRSLSTRESS"/>
</dbReference>
<dbReference type="Pfam" id="PF00582">
    <property type="entry name" value="Usp"/>
    <property type="match status" value="2"/>
</dbReference>
<dbReference type="SUPFAM" id="SSF52402">
    <property type="entry name" value="Adenine nucleotide alpha hydrolases-like"/>
    <property type="match status" value="2"/>
</dbReference>
<proteinExistence type="inferred from homology"/>
<dbReference type="AlphaFoldDB" id="A0A0J1BLR5"/>
<dbReference type="PANTHER" id="PTHR43010:SF1">
    <property type="entry name" value="USPA DOMAIN-CONTAINING PROTEIN"/>
    <property type="match status" value="1"/>
</dbReference>
<dbReference type="EMBL" id="LECT01000006">
    <property type="protein sequence ID" value="KLU07466.1"/>
    <property type="molecule type" value="Genomic_DNA"/>
</dbReference>
<feature type="domain" description="UspA" evidence="2">
    <location>
        <begin position="2"/>
        <end position="144"/>
    </location>
</feature>
<dbReference type="InterPro" id="IPR014729">
    <property type="entry name" value="Rossmann-like_a/b/a_fold"/>
</dbReference>
<dbReference type="Proteomes" id="UP000036367">
    <property type="component" value="Unassembled WGS sequence"/>
</dbReference>
<dbReference type="RefSeq" id="WP_047812597.1">
    <property type="nucleotide sequence ID" value="NZ_LECT01000006.1"/>
</dbReference>
<name>A0A0J1BLR5_RHOIS</name>
<evidence type="ECO:0000259" key="2">
    <source>
        <dbReference type="Pfam" id="PF00582"/>
    </source>
</evidence>
<dbReference type="STRING" id="595434.RISK_000544"/>
<sequence length="315" mass="35091">MRILLAVDSSTYAQRAVEFASHLPFRKPVDFDLVSVVAPPMMVDTGSMAMPLDFGAFLDIETDRNREAISILAKDLESQDHVHSVHTHVPIGPPTSSLLDVAEQSNADLIVLGAIGHSAIERVLLGSVSDYVATHADTSALVVRSPKEASVEPGLQKIMLALSGHPEDERMLLWLKELKVRPNVEIHLVRILDRFTFYRQDLRRHASEIWESQYEQAQTQILNFETKLQALSLNTETHLVEADHVGEALVEYSRRHGCDLAVTGDSDSGLLTRVFLGSTSRYVLRHADCSVLIVRDKEDRVQAHRQIAEQSMTGT</sequence>
<dbReference type="InterPro" id="IPR051688">
    <property type="entry name" value="USP_A"/>
</dbReference>
<dbReference type="Gene3D" id="3.40.50.620">
    <property type="entry name" value="HUPs"/>
    <property type="match status" value="2"/>
</dbReference>
<protein>
    <submittedName>
        <fullName evidence="3">Universal stress protein</fullName>
    </submittedName>
</protein>
<feature type="domain" description="UspA" evidence="2">
    <location>
        <begin position="156"/>
        <end position="295"/>
    </location>
</feature>
<evidence type="ECO:0000313" key="4">
    <source>
        <dbReference type="Proteomes" id="UP000036367"/>
    </source>
</evidence>
<gene>
    <name evidence="3" type="ORF">RISK_000544</name>
</gene>
<organism evidence="3 4">
    <name type="scientific">Rhodopirellula islandica</name>
    <dbReference type="NCBI Taxonomy" id="595434"/>
    <lineage>
        <taxon>Bacteria</taxon>
        <taxon>Pseudomonadati</taxon>
        <taxon>Planctomycetota</taxon>
        <taxon>Planctomycetia</taxon>
        <taxon>Pirellulales</taxon>
        <taxon>Pirellulaceae</taxon>
        <taxon>Rhodopirellula</taxon>
    </lineage>
</organism>
<accession>A0A0J1BLR5</accession>
<dbReference type="OrthoDB" id="6368426at2"/>
<comment type="similarity">
    <text evidence="1">Belongs to the universal stress protein A family.</text>
</comment>